<accession>A0A2N5C8K9</accession>
<dbReference type="Gene3D" id="3.40.50.300">
    <property type="entry name" value="P-loop containing nucleotide triphosphate hydrolases"/>
    <property type="match status" value="1"/>
</dbReference>
<dbReference type="Pfam" id="PF01656">
    <property type="entry name" value="CbiA"/>
    <property type="match status" value="1"/>
</dbReference>
<gene>
    <name evidence="4" type="ORF">CYJ10_21995</name>
</gene>
<feature type="domain" description="CobQ/CobB/MinD/ParA nucleotide binding" evidence="3">
    <location>
        <begin position="29"/>
        <end position="260"/>
    </location>
</feature>
<keyword evidence="2" id="KW-0067">ATP-binding</keyword>
<comment type="caution">
    <text evidence="4">The sequence shown here is derived from an EMBL/GenBank/DDBJ whole genome shotgun (WGS) entry which is preliminary data.</text>
</comment>
<dbReference type="InterPro" id="IPR027417">
    <property type="entry name" value="P-loop_NTPase"/>
</dbReference>
<dbReference type="GO" id="GO:0016887">
    <property type="term" value="F:ATP hydrolysis activity"/>
    <property type="evidence" value="ECO:0007669"/>
    <property type="project" value="TreeGrafter"/>
</dbReference>
<dbReference type="PANTHER" id="PTHR43384:SF6">
    <property type="entry name" value="SEPTUM SITE-DETERMINING PROTEIN MIND HOMOLOG, CHLOROPLASTIC"/>
    <property type="match status" value="1"/>
</dbReference>
<protein>
    <recommendedName>
        <fullName evidence="3">CobQ/CobB/MinD/ParA nucleotide binding domain-containing protein</fullName>
    </recommendedName>
</protein>
<evidence type="ECO:0000256" key="2">
    <source>
        <dbReference type="ARBA" id="ARBA00022840"/>
    </source>
</evidence>
<evidence type="ECO:0000259" key="3">
    <source>
        <dbReference type="Pfam" id="PF01656"/>
    </source>
</evidence>
<keyword evidence="1" id="KW-0547">Nucleotide-binding</keyword>
<dbReference type="Proteomes" id="UP000234341">
    <property type="component" value="Unassembled WGS sequence"/>
</dbReference>
<evidence type="ECO:0000256" key="1">
    <source>
        <dbReference type="ARBA" id="ARBA00022741"/>
    </source>
</evidence>
<reference evidence="4 5" key="1">
    <citation type="submission" date="2017-12" db="EMBL/GenBank/DDBJ databases">
        <title>Genome sequence of the active heterotrophic nitrifier-denitrifier, Cupriavidus pauculus UM1.</title>
        <authorList>
            <person name="Putonti C."/>
            <person name="Castignetti D."/>
        </authorList>
    </citation>
    <scope>NUCLEOTIDE SEQUENCE [LARGE SCALE GENOMIC DNA]</scope>
    <source>
        <strain evidence="4 5">UM1</strain>
    </source>
</reference>
<dbReference type="InterPro" id="IPR050625">
    <property type="entry name" value="ParA/MinD_ATPase"/>
</dbReference>
<dbReference type="GO" id="GO:0051782">
    <property type="term" value="P:negative regulation of cell division"/>
    <property type="evidence" value="ECO:0007669"/>
    <property type="project" value="TreeGrafter"/>
</dbReference>
<evidence type="ECO:0000313" key="5">
    <source>
        <dbReference type="Proteomes" id="UP000234341"/>
    </source>
</evidence>
<evidence type="ECO:0000313" key="4">
    <source>
        <dbReference type="EMBL" id="PLP98550.1"/>
    </source>
</evidence>
<dbReference type="AlphaFoldDB" id="A0A2N5C8K9"/>
<dbReference type="NCBIfam" id="NF047398">
    <property type="entry name" value="AAA_KGGVGR"/>
    <property type="match status" value="1"/>
</dbReference>
<sequence length="777" mass="85880">MSSADEMEYDQEDFEIFGPAELPRDGEIITFYSFKGGVGRTMALANTAFLAACNGKRVLVMDWDLEAPGLAYYFRGVQEPSVARELRSSPGVLNFLWDWVNRVRNNTQEAIEEAVVLFDSGAPFNDCVRELVASEFFRGSDGSIDYIGAGSPRIEAPESTHYEEALASFPWPDFFSKMAGGYVSRALRDWAKKRYDLILIDSRTGLAESAGVCTMQLPDAVALCFVLNRQNIEGISKIASVIRATKPEINLLAAPMRVAREGTSEESEARAKAITDLTRLGGFSVEMAIHQLQALAIKHADAVPFYETLAPVVASDMEVDALCLNYLRFARELTGLSDLALIPLDESLVSRARARLQPQLATSEYIEKLIGSEPLRAITELESLISSAEELVANGEHESLAEDYLQALISVSFEARNIQFSERSLGLQARAINILRMLTEVDTKWSKSLVHALELHLIANSGQLEPEDEITLREELDALYEPTAQPAAEIKRLENRRRIAWLSYRVYDSVAVQAVSDLFSRVSELRSAESLGTTANEDLLFIEADLLYLKARLSLREGDTAEGLEYLMRATEICEEVDWDTSRVDLKRTIADAHALLATHSDLGLSIEQRQAHAAEVARINGAGLSPAMFYELFSLVLKQGSGAAVLQFLDATLGSQHSQPRTSSLAFHLGRNSRNTVTFLQAAINAVGLLEGDESPQTRIVLQRLAAIADATVSQPLRRPSFLFQGRPGEIVQRYNELLHVLHRAGVEWTPNSEVQQALSTLLNARSDSVPPRAKQ</sequence>
<dbReference type="PANTHER" id="PTHR43384">
    <property type="entry name" value="SEPTUM SITE-DETERMINING PROTEIN MIND HOMOLOG, CHLOROPLASTIC-RELATED"/>
    <property type="match status" value="1"/>
</dbReference>
<organism evidence="4 5">
    <name type="scientific">Cupriavidus pauculus</name>
    <dbReference type="NCBI Taxonomy" id="82633"/>
    <lineage>
        <taxon>Bacteria</taxon>
        <taxon>Pseudomonadati</taxon>
        <taxon>Pseudomonadota</taxon>
        <taxon>Betaproteobacteria</taxon>
        <taxon>Burkholderiales</taxon>
        <taxon>Burkholderiaceae</taxon>
        <taxon>Cupriavidus</taxon>
    </lineage>
</organism>
<dbReference type="SUPFAM" id="SSF52540">
    <property type="entry name" value="P-loop containing nucleoside triphosphate hydrolases"/>
    <property type="match status" value="1"/>
</dbReference>
<dbReference type="EMBL" id="PJRP01000011">
    <property type="protein sequence ID" value="PLP98550.1"/>
    <property type="molecule type" value="Genomic_DNA"/>
</dbReference>
<name>A0A2N5C8K9_9BURK</name>
<dbReference type="GO" id="GO:0009898">
    <property type="term" value="C:cytoplasmic side of plasma membrane"/>
    <property type="evidence" value="ECO:0007669"/>
    <property type="project" value="TreeGrafter"/>
</dbReference>
<dbReference type="OrthoDB" id="9135569at2"/>
<dbReference type="InterPro" id="IPR002586">
    <property type="entry name" value="CobQ/CobB/MinD/ParA_Nub-bd_dom"/>
</dbReference>
<dbReference type="GO" id="GO:0005524">
    <property type="term" value="F:ATP binding"/>
    <property type="evidence" value="ECO:0007669"/>
    <property type="project" value="UniProtKB-KW"/>
</dbReference>
<dbReference type="GO" id="GO:0005829">
    <property type="term" value="C:cytosol"/>
    <property type="evidence" value="ECO:0007669"/>
    <property type="project" value="TreeGrafter"/>
</dbReference>
<proteinExistence type="predicted"/>